<organism evidence="2 3">
    <name type="scientific">Dietzia aerolata</name>
    <dbReference type="NCBI Taxonomy" id="595984"/>
    <lineage>
        <taxon>Bacteria</taxon>
        <taxon>Bacillati</taxon>
        <taxon>Actinomycetota</taxon>
        <taxon>Actinomycetes</taxon>
        <taxon>Mycobacteriales</taxon>
        <taxon>Dietziaceae</taxon>
        <taxon>Dietzia</taxon>
    </lineage>
</organism>
<comment type="caution">
    <text evidence="2">The sequence shown here is derived from an EMBL/GenBank/DDBJ whole genome shotgun (WGS) entry which is preliminary data.</text>
</comment>
<protein>
    <recommendedName>
        <fullName evidence="4">Htaa domain-containing protein</fullName>
    </recommendedName>
</protein>
<feature type="chain" id="PRO_5045179388" description="Htaa domain-containing protein" evidence="1">
    <location>
        <begin position="37"/>
        <end position="228"/>
    </location>
</feature>
<dbReference type="EMBL" id="JBHMDY010000001">
    <property type="protein sequence ID" value="MFB9258194.1"/>
    <property type="molecule type" value="Genomic_DNA"/>
</dbReference>
<evidence type="ECO:0000256" key="1">
    <source>
        <dbReference type="SAM" id="SignalP"/>
    </source>
</evidence>
<accession>A0ABV5JN66</accession>
<evidence type="ECO:0000313" key="3">
    <source>
        <dbReference type="Proteomes" id="UP001589700"/>
    </source>
</evidence>
<dbReference type="Proteomes" id="UP001589700">
    <property type="component" value="Unassembled WGS sequence"/>
</dbReference>
<keyword evidence="1" id="KW-0732">Signal</keyword>
<evidence type="ECO:0000313" key="2">
    <source>
        <dbReference type="EMBL" id="MFB9258194.1"/>
    </source>
</evidence>
<evidence type="ECO:0008006" key="4">
    <source>
        <dbReference type="Google" id="ProtNLM"/>
    </source>
</evidence>
<proteinExistence type="predicted"/>
<keyword evidence="3" id="KW-1185">Reference proteome</keyword>
<feature type="signal peptide" evidence="1">
    <location>
        <begin position="1"/>
        <end position="36"/>
    </location>
</feature>
<gene>
    <name evidence="2" type="ORF">ACFFVD_00050</name>
</gene>
<sequence>MNVLRSRLTLAVRRGAVISAGAALLAGAVLAPVAQAQGSSAVINTLSQFAGSADAAAEDGPRISVSKSVISEEGDTEIVVTGAGFDDDTVVGTRRPLLGKGAGIYVILGKFADEWKPSEDAPSANRTSISQFWAVAAEDMEAIGGAKGGAIELAEDGSFTATFTVSTALIEDEAGDAEGNLGIYTYPGSGATHAAWETFRPLTVGAPAASAELPLGSLGSLFAENPID</sequence>
<dbReference type="RefSeq" id="WP_182632465.1">
    <property type="nucleotide sequence ID" value="NZ_JAALDM010000147.1"/>
</dbReference>
<reference evidence="2 3" key="1">
    <citation type="submission" date="2024-09" db="EMBL/GenBank/DDBJ databases">
        <authorList>
            <person name="Sun Q."/>
            <person name="Mori K."/>
        </authorList>
    </citation>
    <scope>NUCLEOTIDE SEQUENCE [LARGE SCALE GENOMIC DNA]</scope>
    <source>
        <strain evidence="2 3">CCM 7659</strain>
    </source>
</reference>
<name>A0ABV5JN66_9ACTN</name>